<comment type="caution">
    <text evidence="1">The sequence shown here is derived from an EMBL/GenBank/DDBJ whole genome shotgun (WGS) entry which is preliminary data.</text>
</comment>
<gene>
    <name evidence="1" type="ORF">QN277_011751</name>
</gene>
<organism evidence="1 2">
    <name type="scientific">Acacia crassicarpa</name>
    <name type="common">northern wattle</name>
    <dbReference type="NCBI Taxonomy" id="499986"/>
    <lineage>
        <taxon>Eukaryota</taxon>
        <taxon>Viridiplantae</taxon>
        <taxon>Streptophyta</taxon>
        <taxon>Embryophyta</taxon>
        <taxon>Tracheophyta</taxon>
        <taxon>Spermatophyta</taxon>
        <taxon>Magnoliopsida</taxon>
        <taxon>eudicotyledons</taxon>
        <taxon>Gunneridae</taxon>
        <taxon>Pentapetalae</taxon>
        <taxon>rosids</taxon>
        <taxon>fabids</taxon>
        <taxon>Fabales</taxon>
        <taxon>Fabaceae</taxon>
        <taxon>Caesalpinioideae</taxon>
        <taxon>mimosoid clade</taxon>
        <taxon>Acacieae</taxon>
        <taxon>Acacia</taxon>
    </lineage>
</organism>
<dbReference type="Proteomes" id="UP001293593">
    <property type="component" value="Unassembled WGS sequence"/>
</dbReference>
<name>A0AAE1MZ24_9FABA</name>
<reference evidence="1" key="1">
    <citation type="submission" date="2023-10" db="EMBL/GenBank/DDBJ databases">
        <title>Chromosome-level genome of the transformable northern wattle, Acacia crassicarpa.</title>
        <authorList>
            <person name="Massaro I."/>
            <person name="Sinha N.R."/>
            <person name="Poethig S."/>
            <person name="Leichty A.R."/>
        </authorList>
    </citation>
    <scope>NUCLEOTIDE SEQUENCE</scope>
    <source>
        <strain evidence="1">Acra3RX</strain>
        <tissue evidence="1">Leaf</tissue>
    </source>
</reference>
<dbReference type="EMBL" id="JAWXYG010000002">
    <property type="protein sequence ID" value="KAK4280080.1"/>
    <property type="molecule type" value="Genomic_DNA"/>
</dbReference>
<accession>A0AAE1MZ24</accession>
<evidence type="ECO:0000313" key="1">
    <source>
        <dbReference type="EMBL" id="KAK4280080.1"/>
    </source>
</evidence>
<proteinExistence type="predicted"/>
<dbReference type="AlphaFoldDB" id="A0AAE1MZ24"/>
<keyword evidence="2" id="KW-1185">Reference proteome</keyword>
<sequence length="91" mass="10541">MAHFRDLATKQLIIARYNRRVSPQSFKKNDLVLRKADIGNKNARDGKLTANWEGPYRIRGELRKGGYTLESLKGEAIKRTWNANKLKAYYS</sequence>
<evidence type="ECO:0000313" key="2">
    <source>
        <dbReference type="Proteomes" id="UP001293593"/>
    </source>
</evidence>
<protein>
    <submittedName>
        <fullName evidence="1">Uncharacterized protein</fullName>
    </submittedName>
</protein>